<proteinExistence type="inferred from homology"/>
<feature type="transmembrane region" description="Helical" evidence="8">
    <location>
        <begin position="190"/>
        <end position="210"/>
    </location>
</feature>
<keyword evidence="3 8" id="KW-0813">Transport</keyword>
<evidence type="ECO:0000256" key="5">
    <source>
        <dbReference type="ARBA" id="ARBA00022692"/>
    </source>
</evidence>
<dbReference type="Proteomes" id="UP000599578">
    <property type="component" value="Unassembled WGS sequence"/>
</dbReference>
<dbReference type="AlphaFoldDB" id="A0A917ZIC6"/>
<dbReference type="GO" id="GO:0000287">
    <property type="term" value="F:magnesium ion binding"/>
    <property type="evidence" value="ECO:0007669"/>
    <property type="project" value="TreeGrafter"/>
</dbReference>
<evidence type="ECO:0000256" key="1">
    <source>
        <dbReference type="ARBA" id="ARBA00004651"/>
    </source>
</evidence>
<reference evidence="9 10" key="1">
    <citation type="journal article" date="2014" name="Int. J. Syst. Evol. Microbiol.">
        <title>Complete genome sequence of Corynebacterium casei LMG S-19264T (=DSM 44701T), isolated from a smear-ripened cheese.</title>
        <authorList>
            <consortium name="US DOE Joint Genome Institute (JGI-PGF)"/>
            <person name="Walter F."/>
            <person name="Albersmeier A."/>
            <person name="Kalinowski J."/>
            <person name="Ruckert C."/>
        </authorList>
    </citation>
    <scope>NUCLEOTIDE SEQUENCE [LARGE SCALE GENOMIC DNA]</scope>
    <source>
        <strain evidence="9 10">CGMCC 1.7286</strain>
    </source>
</reference>
<dbReference type="GO" id="GO:0015087">
    <property type="term" value="F:cobalt ion transmembrane transporter activity"/>
    <property type="evidence" value="ECO:0007669"/>
    <property type="project" value="UniProtKB-UniRule"/>
</dbReference>
<dbReference type="GO" id="GO:0015095">
    <property type="term" value="F:magnesium ion transmembrane transporter activity"/>
    <property type="evidence" value="ECO:0007669"/>
    <property type="project" value="UniProtKB-UniRule"/>
</dbReference>
<gene>
    <name evidence="8" type="primary">corA</name>
    <name evidence="9" type="ORF">GCM10011348_27940</name>
</gene>
<evidence type="ECO:0000256" key="7">
    <source>
        <dbReference type="ARBA" id="ARBA00023136"/>
    </source>
</evidence>
<evidence type="ECO:0000256" key="8">
    <source>
        <dbReference type="RuleBase" id="RU362010"/>
    </source>
</evidence>
<dbReference type="SUPFAM" id="SSF144083">
    <property type="entry name" value="Magnesium transport protein CorA, transmembrane region"/>
    <property type="match status" value="1"/>
</dbReference>
<dbReference type="GO" id="GO:0005886">
    <property type="term" value="C:plasma membrane"/>
    <property type="evidence" value="ECO:0007669"/>
    <property type="project" value="UniProtKB-SubCell"/>
</dbReference>
<comment type="subcellular location">
    <subcellularLocation>
        <location evidence="1">Cell membrane</location>
        <topology evidence="1">Multi-pass membrane protein</topology>
    </subcellularLocation>
    <subcellularLocation>
        <location evidence="8">Membrane</location>
        <topology evidence="8">Multi-pass membrane protein</topology>
    </subcellularLocation>
</comment>
<dbReference type="Pfam" id="PF01544">
    <property type="entry name" value="CorA"/>
    <property type="match status" value="1"/>
</dbReference>
<dbReference type="PANTHER" id="PTHR46494">
    <property type="entry name" value="CORA FAMILY METAL ION TRANSPORTER (EUROFUNG)"/>
    <property type="match status" value="1"/>
</dbReference>
<evidence type="ECO:0000313" key="10">
    <source>
        <dbReference type="Proteomes" id="UP000599578"/>
    </source>
</evidence>
<comment type="caution">
    <text evidence="9">The sequence shown here is derived from an EMBL/GenBank/DDBJ whole genome shotgun (WGS) entry which is preliminary data.</text>
</comment>
<name>A0A917ZIC6_9GAMM</name>
<dbReference type="SUPFAM" id="SSF143865">
    <property type="entry name" value="CorA soluble domain-like"/>
    <property type="match status" value="1"/>
</dbReference>
<evidence type="ECO:0000313" key="9">
    <source>
        <dbReference type="EMBL" id="GGO83650.1"/>
    </source>
</evidence>
<dbReference type="FunFam" id="1.20.58.340:FF:000012">
    <property type="entry name" value="Magnesium transport protein CorA"/>
    <property type="match status" value="1"/>
</dbReference>
<feature type="transmembrane region" description="Helical" evidence="8">
    <location>
        <begin position="158"/>
        <end position="178"/>
    </location>
</feature>
<dbReference type="NCBIfam" id="TIGR00383">
    <property type="entry name" value="corA"/>
    <property type="match status" value="1"/>
</dbReference>
<keyword evidence="5 8" id="KW-0812">Transmembrane</keyword>
<keyword evidence="4 8" id="KW-1003">Cell membrane</keyword>
<evidence type="ECO:0000256" key="2">
    <source>
        <dbReference type="ARBA" id="ARBA00009765"/>
    </source>
</evidence>
<protein>
    <recommendedName>
        <fullName evidence="8">Magnesium transport protein CorA</fullName>
    </recommendedName>
</protein>
<comment type="function">
    <text evidence="8">Mediates influx of magnesium ions.</text>
</comment>
<keyword evidence="8" id="KW-0406">Ion transport</keyword>
<dbReference type="InterPro" id="IPR002523">
    <property type="entry name" value="MgTranspt_CorA/ZnTranspt_ZntB"/>
</dbReference>
<evidence type="ECO:0000256" key="3">
    <source>
        <dbReference type="ARBA" id="ARBA00022448"/>
    </source>
</evidence>
<dbReference type="CDD" id="cd12828">
    <property type="entry name" value="TmCorA-like_1"/>
    <property type="match status" value="1"/>
</dbReference>
<keyword evidence="10" id="KW-1185">Reference proteome</keyword>
<comment type="similarity">
    <text evidence="2 8">Belongs to the CorA metal ion transporter (MIT) (TC 1.A.35) family.</text>
</comment>
<dbReference type="GO" id="GO:0050897">
    <property type="term" value="F:cobalt ion binding"/>
    <property type="evidence" value="ECO:0007669"/>
    <property type="project" value="TreeGrafter"/>
</dbReference>
<dbReference type="InterPro" id="IPR045861">
    <property type="entry name" value="CorA_cytoplasmic_dom"/>
</dbReference>
<accession>A0A917ZIC6</accession>
<dbReference type="InterPro" id="IPR045863">
    <property type="entry name" value="CorA_TM1_TM2"/>
</dbReference>
<keyword evidence="6 8" id="KW-1133">Transmembrane helix</keyword>
<keyword evidence="8" id="KW-0460">Magnesium</keyword>
<organism evidence="9 10">
    <name type="scientific">Marinobacterium nitratireducens</name>
    <dbReference type="NCBI Taxonomy" id="518897"/>
    <lineage>
        <taxon>Bacteria</taxon>
        <taxon>Pseudomonadati</taxon>
        <taxon>Pseudomonadota</taxon>
        <taxon>Gammaproteobacteria</taxon>
        <taxon>Oceanospirillales</taxon>
        <taxon>Oceanospirillaceae</taxon>
        <taxon>Marinobacterium</taxon>
    </lineage>
</organism>
<dbReference type="EMBL" id="BMLT01000006">
    <property type="protein sequence ID" value="GGO83650.1"/>
    <property type="molecule type" value="Genomic_DNA"/>
</dbReference>
<keyword evidence="7 8" id="KW-0472">Membrane</keyword>
<dbReference type="InterPro" id="IPR004488">
    <property type="entry name" value="Mg/Co-transport_prot_CorA"/>
</dbReference>
<sequence length="216" mass="25555">MLTFMEDNSGLFDSVRSRIVQGRGHIRDRAADYLCYALVDAVVDHYFVALEQFDDYFEMLDEAILSKPHSNQIQEIHRLKREMIVVRRAIWPLREEIGLLVKSSSPLIETETRFYLRDLYDHIIQIIEMVESYRDILGSLHDTCLSSMSQRLNEVMKVLTIIATIFIPLTFIVGVYGMNFAYMPELRWRWGYFMVWGLMILIAVGMAVQFKRRNWW</sequence>
<dbReference type="Gene3D" id="1.20.58.340">
    <property type="entry name" value="Magnesium transport protein CorA, transmembrane region"/>
    <property type="match status" value="2"/>
</dbReference>
<evidence type="ECO:0000256" key="6">
    <source>
        <dbReference type="ARBA" id="ARBA00022989"/>
    </source>
</evidence>
<dbReference type="PANTHER" id="PTHR46494:SF1">
    <property type="entry name" value="CORA FAMILY METAL ION TRANSPORTER (EUROFUNG)"/>
    <property type="match status" value="1"/>
</dbReference>
<evidence type="ECO:0000256" key="4">
    <source>
        <dbReference type="ARBA" id="ARBA00022475"/>
    </source>
</evidence>